<proteinExistence type="predicted"/>
<gene>
    <name evidence="1" type="ORF">JY651_40315</name>
</gene>
<name>A0ABX7NSN4_9BACT</name>
<keyword evidence="2" id="KW-1185">Reference proteome</keyword>
<dbReference type="EMBL" id="CP071090">
    <property type="protein sequence ID" value="QSQ21369.1"/>
    <property type="molecule type" value="Genomic_DNA"/>
</dbReference>
<evidence type="ECO:0000313" key="1">
    <source>
        <dbReference type="EMBL" id="QSQ21369.1"/>
    </source>
</evidence>
<dbReference type="RefSeq" id="WP_206722947.1">
    <property type="nucleotide sequence ID" value="NZ_CP071090.1"/>
</dbReference>
<organism evidence="1 2">
    <name type="scientific">Pyxidicoccus parkwayensis</name>
    <dbReference type="NCBI Taxonomy" id="2813578"/>
    <lineage>
        <taxon>Bacteria</taxon>
        <taxon>Pseudomonadati</taxon>
        <taxon>Myxococcota</taxon>
        <taxon>Myxococcia</taxon>
        <taxon>Myxococcales</taxon>
        <taxon>Cystobacterineae</taxon>
        <taxon>Myxococcaceae</taxon>
        <taxon>Pyxidicoccus</taxon>
    </lineage>
</organism>
<sequence>MQFYTFCRPPEEQPLNLSGRSQWVSFEVYCDICTEYSDPSFTSGREGTNSVLGLLDSGREDARRTGAPFLDDSLVKGLAEVSFQKLQNG</sequence>
<reference evidence="1 2" key="1">
    <citation type="submission" date="2021-02" db="EMBL/GenBank/DDBJ databases">
        <title>De Novo genome assembly of isolated myxobacteria.</title>
        <authorList>
            <person name="Stevens D.C."/>
        </authorList>
    </citation>
    <scope>NUCLEOTIDE SEQUENCE [LARGE SCALE GENOMIC DNA]</scope>
    <source>
        <strain evidence="2">SCPEA02</strain>
    </source>
</reference>
<accession>A0ABX7NSN4</accession>
<dbReference type="Proteomes" id="UP000662747">
    <property type="component" value="Chromosome"/>
</dbReference>
<evidence type="ECO:0000313" key="2">
    <source>
        <dbReference type="Proteomes" id="UP000662747"/>
    </source>
</evidence>
<protein>
    <submittedName>
        <fullName evidence="1">Uncharacterized protein</fullName>
    </submittedName>
</protein>